<protein>
    <submittedName>
        <fullName evidence="2">Uncharacterized protein</fullName>
    </submittedName>
</protein>
<dbReference type="RefSeq" id="XP_029224385.1">
    <property type="nucleotide sequence ID" value="XM_029375501.1"/>
</dbReference>
<keyword evidence="3" id="KW-1185">Reference proteome</keyword>
<evidence type="ECO:0000313" key="2">
    <source>
        <dbReference type="EMBL" id="RNF01120.1"/>
    </source>
</evidence>
<dbReference type="InterPro" id="IPR036322">
    <property type="entry name" value="WD40_repeat_dom_sf"/>
</dbReference>
<accession>A0A422N6N2</accession>
<gene>
    <name evidence="2" type="ORF">Tco025E_08658</name>
</gene>
<evidence type="ECO:0000313" key="3">
    <source>
        <dbReference type="Proteomes" id="UP000284403"/>
    </source>
</evidence>
<sequence length="470" mass="50184">MWRLQCALRDLPTTARSNADAERGRRALARPYCGTASLLLDVDHGSGQCSDVCLLEASLVPGGRLLALHLEEERAELREARPFTSCSVSPHTNAHAAQLRLVSSADVQGSSCEEVGEEGSSQQRLPLYLHTSSWRCVHSTPLLPDENCEPLLRLRRHGDVEPTVSVLSHDAVYQLQLDPLERTNFFSFGSTVINATSMDCWGPHSVVVGFSSGEVSLLDWRDPSGGPLLSTYTPQTTSTCRTARGRYGATPPRAGIMSCCALEDSFRVVCGLGDPCGTVVVTDLRRAVTASHAARKRGRRSAAEEAWKAVVAGSLSSPTSYPISDMRHCRANFGAIGMVDTGGTSILTSIGALEAGLRSVRRRQGGAAKRDSFPPHASPAGRNGGGGTLTHSRSLRCDVSPEGRFVVSTGVEKGSIAIVPCQGQRNELQLNAAAHQQLGKDPFTSVAFMGSTVCAQTRRGNALCATLHPR</sequence>
<dbReference type="EMBL" id="MKKU01000844">
    <property type="protein sequence ID" value="RNF01120.1"/>
    <property type="molecule type" value="Genomic_DNA"/>
</dbReference>
<dbReference type="AlphaFoldDB" id="A0A422N6N2"/>
<reference evidence="2 3" key="1">
    <citation type="journal article" date="2018" name="BMC Genomics">
        <title>Genomic comparison of Trypanosoma conorhini and Trypanosoma rangeli to Trypanosoma cruzi strains of high and low virulence.</title>
        <authorList>
            <person name="Bradwell K.R."/>
            <person name="Koparde V.N."/>
            <person name="Matveyev A.V."/>
            <person name="Serrano M.G."/>
            <person name="Alves J.M."/>
            <person name="Parikh H."/>
            <person name="Huang B."/>
            <person name="Lee V."/>
            <person name="Espinosa-Alvarez O."/>
            <person name="Ortiz P.A."/>
            <person name="Costa-Martins A.G."/>
            <person name="Teixeira M.M."/>
            <person name="Buck G.A."/>
        </authorList>
    </citation>
    <scope>NUCLEOTIDE SEQUENCE [LARGE SCALE GENOMIC DNA]</scope>
    <source>
        <strain evidence="2 3">025E</strain>
    </source>
</reference>
<comment type="caution">
    <text evidence="2">The sequence shown here is derived from an EMBL/GenBank/DDBJ whole genome shotgun (WGS) entry which is preliminary data.</text>
</comment>
<dbReference type="OrthoDB" id="273549at2759"/>
<dbReference type="SUPFAM" id="SSF50978">
    <property type="entry name" value="WD40 repeat-like"/>
    <property type="match status" value="1"/>
</dbReference>
<organism evidence="2 3">
    <name type="scientific">Trypanosoma conorhini</name>
    <dbReference type="NCBI Taxonomy" id="83891"/>
    <lineage>
        <taxon>Eukaryota</taxon>
        <taxon>Discoba</taxon>
        <taxon>Euglenozoa</taxon>
        <taxon>Kinetoplastea</taxon>
        <taxon>Metakinetoplastina</taxon>
        <taxon>Trypanosomatida</taxon>
        <taxon>Trypanosomatidae</taxon>
        <taxon>Trypanosoma</taxon>
    </lineage>
</organism>
<dbReference type="Proteomes" id="UP000284403">
    <property type="component" value="Unassembled WGS sequence"/>
</dbReference>
<dbReference type="GeneID" id="40322269"/>
<name>A0A422N6N2_9TRYP</name>
<evidence type="ECO:0000256" key="1">
    <source>
        <dbReference type="SAM" id="MobiDB-lite"/>
    </source>
</evidence>
<feature type="region of interest" description="Disordered" evidence="1">
    <location>
        <begin position="361"/>
        <end position="392"/>
    </location>
</feature>
<proteinExistence type="predicted"/>